<proteinExistence type="predicted"/>
<reference evidence="1 2" key="1">
    <citation type="submission" date="2020-07" db="EMBL/GenBank/DDBJ databases">
        <title>Sequencing the genomes of 1000 actinobacteria strains.</title>
        <authorList>
            <person name="Klenk H.-P."/>
        </authorList>
    </citation>
    <scope>NUCLEOTIDE SEQUENCE [LARGE SCALE GENOMIC DNA]</scope>
    <source>
        <strain evidence="1 2">DSM 19970</strain>
    </source>
</reference>
<protein>
    <submittedName>
        <fullName evidence="1">Uncharacterized protein</fullName>
    </submittedName>
</protein>
<dbReference type="Proteomes" id="UP000547973">
    <property type="component" value="Unassembled WGS sequence"/>
</dbReference>
<dbReference type="EMBL" id="JACBZO010000001">
    <property type="protein sequence ID" value="NYI42836.1"/>
    <property type="molecule type" value="Genomic_DNA"/>
</dbReference>
<comment type="caution">
    <text evidence="1">The sequence shown here is derived from an EMBL/GenBank/DDBJ whole genome shotgun (WGS) entry which is preliminary data.</text>
</comment>
<dbReference type="AlphaFoldDB" id="A0A7Y9ZGA9"/>
<evidence type="ECO:0000313" key="1">
    <source>
        <dbReference type="EMBL" id="NYI42836.1"/>
    </source>
</evidence>
<gene>
    <name evidence="1" type="ORF">BKA03_002955</name>
</gene>
<evidence type="ECO:0000313" key="2">
    <source>
        <dbReference type="Proteomes" id="UP000547973"/>
    </source>
</evidence>
<keyword evidence="2" id="KW-1185">Reference proteome</keyword>
<name>A0A7Y9ZGA9_9MICO</name>
<organism evidence="1 2">
    <name type="scientific">Demequina lutea</name>
    <dbReference type="NCBI Taxonomy" id="431489"/>
    <lineage>
        <taxon>Bacteria</taxon>
        <taxon>Bacillati</taxon>
        <taxon>Actinomycetota</taxon>
        <taxon>Actinomycetes</taxon>
        <taxon>Micrococcales</taxon>
        <taxon>Demequinaceae</taxon>
        <taxon>Demequina</taxon>
    </lineage>
</organism>
<accession>A0A7Y9ZGA9</accession>
<sequence length="78" mass="8375">MTLVAHAHSTYHPRSHRAYGLRGSADHVSGAQFRHAETYIEVLGGFVAAIASDDEYGAAQDNSVYRLSALPSGSRKST</sequence>